<dbReference type="InterPro" id="IPR017896">
    <property type="entry name" value="4Fe4S_Fe-S-bd"/>
</dbReference>
<protein>
    <submittedName>
        <fullName evidence="2">Protein containing 4Fe-4S binding domain</fullName>
    </submittedName>
</protein>
<dbReference type="PROSITE" id="PS51379">
    <property type="entry name" value="4FE4S_FER_2"/>
    <property type="match status" value="1"/>
</dbReference>
<dbReference type="Pfam" id="PF00037">
    <property type="entry name" value="Fer4"/>
    <property type="match status" value="1"/>
</dbReference>
<accession>D9PKN0</accession>
<reference evidence="2" key="1">
    <citation type="submission" date="2010-07" db="EMBL/GenBank/DDBJ databases">
        <authorList>
            <consortium name="CONSOLIDER consortium CSD2007-00005"/>
            <person name="Guazzaroni M.-E."/>
            <person name="Richter M."/>
            <person name="Garcia-Salamanca A."/>
            <person name="Yarza P."/>
            <person name="Ferrer M."/>
        </authorList>
    </citation>
    <scope>NUCLEOTIDE SEQUENCE</scope>
</reference>
<gene>
    <name evidence="2" type="ORF">LDC_2099</name>
</gene>
<dbReference type="EMBL" id="ADZX01000628">
    <property type="protein sequence ID" value="EFK95893.1"/>
    <property type="molecule type" value="Genomic_DNA"/>
</dbReference>
<organism evidence="2">
    <name type="scientific">sediment metagenome</name>
    <dbReference type="NCBI Taxonomy" id="749907"/>
    <lineage>
        <taxon>unclassified sequences</taxon>
        <taxon>metagenomes</taxon>
        <taxon>ecological metagenomes</taxon>
    </lineage>
</organism>
<dbReference type="PROSITE" id="PS00198">
    <property type="entry name" value="4FE4S_FER_1"/>
    <property type="match status" value="1"/>
</dbReference>
<dbReference type="InterPro" id="IPR017900">
    <property type="entry name" value="4Fe4S_Fe_S_CS"/>
</dbReference>
<comment type="caution">
    <text evidence="2">The sequence shown here is derived from an EMBL/GenBank/DDBJ whole genome shotgun (WGS) entry which is preliminary data.</text>
</comment>
<dbReference type="AlphaFoldDB" id="D9PKN0"/>
<evidence type="ECO:0000313" key="2">
    <source>
        <dbReference type="EMBL" id="EFK95893.1"/>
    </source>
</evidence>
<dbReference type="SUPFAM" id="SSF54862">
    <property type="entry name" value="4Fe-4S ferredoxins"/>
    <property type="match status" value="1"/>
</dbReference>
<evidence type="ECO:0000259" key="1">
    <source>
        <dbReference type="PROSITE" id="PS51379"/>
    </source>
</evidence>
<reference evidence="2" key="2">
    <citation type="journal article" date="2011" name="Microb. Ecol.">
        <title>Taxonomic and Functional Metagenomic Profiling of the Microbial Community in the Anoxic Sediment of a Sub-saline Shallow Lake (Laguna de Carrizo, Central Spain).</title>
        <authorList>
            <person name="Ferrer M."/>
            <person name="Guazzaroni M.E."/>
            <person name="Richter M."/>
            <person name="Garcia-Salamanca A."/>
            <person name="Yarza P."/>
            <person name="Suarez-Suarez A."/>
            <person name="Solano J."/>
            <person name="Alcaide M."/>
            <person name="van Dillewijn P."/>
            <person name="Molina-Henares M.A."/>
            <person name="Lopez-Cortes N."/>
            <person name="Al-Ramahi Y."/>
            <person name="Guerrero C."/>
            <person name="Acosta A."/>
            <person name="de Eugenio L.I."/>
            <person name="Martinez V."/>
            <person name="Marques S."/>
            <person name="Rojo F."/>
            <person name="Santero E."/>
            <person name="Genilloud O."/>
            <person name="Perez-Perez J."/>
            <person name="Rossello-Mora R."/>
            <person name="Ramos J.L."/>
        </authorList>
    </citation>
    <scope>NUCLEOTIDE SEQUENCE</scope>
</reference>
<feature type="domain" description="4Fe-4S ferredoxin-type" evidence="1">
    <location>
        <begin position="4"/>
        <end position="33"/>
    </location>
</feature>
<dbReference type="Gene3D" id="3.30.70.20">
    <property type="match status" value="1"/>
</dbReference>
<sequence length="97" mass="11256">MEEEKAKINMEKCIHCGTCHDLCPQEAVRHDSEKIPEDIKANVEETKKFMELCAKHFGDIKEKGKCLQRMIKHYNKAKLVAEKTIEELEKLKNAQSL</sequence>
<name>D9PKN0_9ZZZZ</name>
<proteinExistence type="predicted"/>